<evidence type="ECO:0000313" key="2">
    <source>
        <dbReference type="EMBL" id="PIE92781.1"/>
    </source>
</evidence>
<comment type="caution">
    <text evidence="2">The sequence shown here is derived from an EMBL/GenBank/DDBJ whole genome shotgun (WGS) entry which is preliminary data.</text>
</comment>
<gene>
    <name evidence="2" type="ORF">CO726_24760</name>
</gene>
<evidence type="ECO:0000256" key="1">
    <source>
        <dbReference type="SAM" id="Phobius"/>
    </source>
</evidence>
<dbReference type="Proteomes" id="UP000228484">
    <property type="component" value="Unassembled WGS sequence"/>
</dbReference>
<proteinExistence type="predicted"/>
<keyword evidence="1" id="KW-0812">Transmembrane</keyword>
<dbReference type="RefSeq" id="WP_099686013.1">
    <property type="nucleotide sequence ID" value="NZ_NWUW01000026.1"/>
</dbReference>
<name>A0A2G6Q7N8_9BACI</name>
<dbReference type="AlphaFoldDB" id="A0A2G6Q7N8"/>
<keyword evidence="1" id="KW-0472">Membrane</keyword>
<feature type="transmembrane region" description="Helical" evidence="1">
    <location>
        <begin position="36"/>
        <end position="63"/>
    </location>
</feature>
<keyword evidence="3" id="KW-1185">Reference proteome</keyword>
<keyword evidence="1" id="KW-1133">Transmembrane helix</keyword>
<accession>A0A2G6Q7N8</accession>
<sequence length="76" mass="8630">MLKKIFLSIGISLLVVGTFTEELFSLFGLTVPKDFIAFTFYWALIGIVIIATVCTNLISGVWFKRVDKENRNKIND</sequence>
<organism evidence="2 3">
    <name type="scientific">Bacillus fungorum</name>
    <dbReference type="NCBI Taxonomy" id="2039284"/>
    <lineage>
        <taxon>Bacteria</taxon>
        <taxon>Bacillati</taxon>
        <taxon>Bacillota</taxon>
        <taxon>Bacilli</taxon>
        <taxon>Bacillales</taxon>
        <taxon>Bacillaceae</taxon>
        <taxon>Bacillus</taxon>
    </lineage>
</organism>
<dbReference type="EMBL" id="NWUW01000026">
    <property type="protein sequence ID" value="PIE92781.1"/>
    <property type="molecule type" value="Genomic_DNA"/>
</dbReference>
<evidence type="ECO:0000313" key="3">
    <source>
        <dbReference type="Proteomes" id="UP000228484"/>
    </source>
</evidence>
<protein>
    <submittedName>
        <fullName evidence="2">Uncharacterized protein</fullName>
    </submittedName>
</protein>
<reference evidence="2 3" key="1">
    <citation type="submission" date="2017-09" db="EMBL/GenBank/DDBJ databases">
        <title>Biocontrol bacteria screening and application from spent mushroom substrate.</title>
        <authorList>
            <person name="Sun X."/>
        </authorList>
    </citation>
    <scope>NUCLEOTIDE SEQUENCE [LARGE SCALE GENOMIC DNA]</scope>
    <source>
        <strain evidence="2 3">100374</strain>
    </source>
</reference>